<keyword evidence="5" id="KW-0539">Nucleus</keyword>
<keyword evidence="2" id="KW-0805">Transcription regulation</keyword>
<sequence>MELTQEAAKASSDYSREEDSREEEEDLLGETSNNKETSCKPYYPFSSSSNSSHPNLWLGMHHHQQQQSPEATTPCESHNSSSGLGLLHHHDTPSNSNSAIVNNNPNKKLDFMDLSLGNKKEEDEANNNNKAIEKEHMFDKVVTPSDVGKLNRLVIPKQHAERYFPLDSSSNEKGLLLNFEDRNGKLWRFRYSYWNSSQSYVMTKGWSRFVKEKKLDAGDIVSFQRGLGELYRHRLYIDWRRRPDYAAAADHLHHHHRHAAATITPLLLPNQYSIRWDGRLYSVPTVAAPVIPPPPPPRHHEQFQQVNYNNYPFQQQQQQVLQYQRQVHHPHHQLYSGSQGSYNELNLGSGSSLYYLRTPSALAAPGDRNLMEQREGGGGNVSPMIIDSVPVVHGKSICSTSSGRIIADTTAKKLRLFGVNMECSSSSSNTIGHHVPMGDSSLSSPNLQYLRESHHHHHEEEQEEDPSLSSSSSRFADQKGKTSVLFDLSPSLQYRQ</sequence>
<organism evidence="8 9">
    <name type="scientific">Acacia crassicarpa</name>
    <name type="common">northern wattle</name>
    <dbReference type="NCBI Taxonomy" id="499986"/>
    <lineage>
        <taxon>Eukaryota</taxon>
        <taxon>Viridiplantae</taxon>
        <taxon>Streptophyta</taxon>
        <taxon>Embryophyta</taxon>
        <taxon>Tracheophyta</taxon>
        <taxon>Spermatophyta</taxon>
        <taxon>Magnoliopsida</taxon>
        <taxon>eudicotyledons</taxon>
        <taxon>Gunneridae</taxon>
        <taxon>Pentapetalae</taxon>
        <taxon>rosids</taxon>
        <taxon>fabids</taxon>
        <taxon>Fabales</taxon>
        <taxon>Fabaceae</taxon>
        <taxon>Caesalpinioideae</taxon>
        <taxon>mimosoid clade</taxon>
        <taxon>Acacieae</taxon>
        <taxon>Acacia</taxon>
    </lineage>
</organism>
<evidence type="ECO:0000313" key="8">
    <source>
        <dbReference type="EMBL" id="KAK4268961.1"/>
    </source>
</evidence>
<feature type="region of interest" description="Disordered" evidence="6">
    <location>
        <begin position="452"/>
        <end position="482"/>
    </location>
</feature>
<evidence type="ECO:0000256" key="6">
    <source>
        <dbReference type="SAM" id="MobiDB-lite"/>
    </source>
</evidence>
<feature type="domain" description="TF-B3" evidence="7">
    <location>
        <begin position="138"/>
        <end position="243"/>
    </location>
</feature>
<dbReference type="Proteomes" id="UP001293593">
    <property type="component" value="Unassembled WGS sequence"/>
</dbReference>
<evidence type="ECO:0000256" key="1">
    <source>
        <dbReference type="ARBA" id="ARBA00004123"/>
    </source>
</evidence>
<dbReference type="EMBL" id="JAWXYG010000006">
    <property type="protein sequence ID" value="KAK4268961.1"/>
    <property type="molecule type" value="Genomic_DNA"/>
</dbReference>
<dbReference type="InterPro" id="IPR044800">
    <property type="entry name" value="LEC2-like"/>
</dbReference>
<protein>
    <recommendedName>
        <fullName evidence="7">TF-B3 domain-containing protein</fullName>
    </recommendedName>
</protein>
<dbReference type="InterPro" id="IPR015300">
    <property type="entry name" value="DNA-bd_pseudobarrel_sf"/>
</dbReference>
<evidence type="ECO:0000256" key="4">
    <source>
        <dbReference type="ARBA" id="ARBA00023163"/>
    </source>
</evidence>
<dbReference type="GO" id="GO:0003700">
    <property type="term" value="F:DNA-binding transcription factor activity"/>
    <property type="evidence" value="ECO:0007669"/>
    <property type="project" value="InterPro"/>
</dbReference>
<feature type="compositionally biased region" description="Low complexity" evidence="6">
    <location>
        <begin position="77"/>
        <end position="86"/>
    </location>
</feature>
<dbReference type="InterPro" id="IPR003340">
    <property type="entry name" value="B3_DNA-bd"/>
</dbReference>
<reference evidence="8" key="1">
    <citation type="submission" date="2023-10" db="EMBL/GenBank/DDBJ databases">
        <title>Chromosome-level genome of the transformable northern wattle, Acacia crassicarpa.</title>
        <authorList>
            <person name="Massaro I."/>
            <person name="Sinha N.R."/>
            <person name="Poethig S."/>
            <person name="Leichty A.R."/>
        </authorList>
    </citation>
    <scope>NUCLEOTIDE SEQUENCE</scope>
    <source>
        <strain evidence="8">Acra3RX</strain>
        <tissue evidence="8">Leaf</tissue>
    </source>
</reference>
<feature type="compositionally biased region" description="Low complexity" evidence="6">
    <location>
        <begin position="94"/>
        <end position="105"/>
    </location>
</feature>
<dbReference type="PANTHER" id="PTHR31140:SF123">
    <property type="entry name" value="B3 DOMAIN-CONTAINING TRANSCRIPTION FACTOR NGA1"/>
    <property type="match status" value="1"/>
</dbReference>
<dbReference type="Pfam" id="PF02362">
    <property type="entry name" value="B3"/>
    <property type="match status" value="1"/>
</dbReference>
<dbReference type="PROSITE" id="PS50863">
    <property type="entry name" value="B3"/>
    <property type="match status" value="1"/>
</dbReference>
<feature type="compositionally biased region" description="Polar residues" evidence="6">
    <location>
        <begin position="65"/>
        <end position="76"/>
    </location>
</feature>
<evidence type="ECO:0000259" key="7">
    <source>
        <dbReference type="PROSITE" id="PS50863"/>
    </source>
</evidence>
<accession>A0AAE1MQB8</accession>
<dbReference type="SMART" id="SM01019">
    <property type="entry name" value="B3"/>
    <property type="match status" value="1"/>
</dbReference>
<dbReference type="FunFam" id="2.40.330.10:FF:000002">
    <property type="entry name" value="B3 domain-containing protein"/>
    <property type="match status" value="1"/>
</dbReference>
<comment type="subcellular location">
    <subcellularLocation>
        <location evidence="1">Nucleus</location>
    </subcellularLocation>
</comment>
<dbReference type="GO" id="GO:0003677">
    <property type="term" value="F:DNA binding"/>
    <property type="evidence" value="ECO:0007669"/>
    <property type="project" value="UniProtKB-KW"/>
</dbReference>
<comment type="caution">
    <text evidence="8">The sequence shown here is derived from an EMBL/GenBank/DDBJ whole genome shotgun (WGS) entry which is preliminary data.</text>
</comment>
<keyword evidence="4" id="KW-0804">Transcription</keyword>
<dbReference type="CDD" id="cd10017">
    <property type="entry name" value="B3_DNA"/>
    <property type="match status" value="1"/>
</dbReference>
<dbReference type="GO" id="GO:0005634">
    <property type="term" value="C:nucleus"/>
    <property type="evidence" value="ECO:0007669"/>
    <property type="project" value="UniProtKB-SubCell"/>
</dbReference>
<dbReference type="Gene3D" id="2.40.330.10">
    <property type="entry name" value="DNA-binding pseudobarrel domain"/>
    <property type="match status" value="1"/>
</dbReference>
<dbReference type="AlphaFoldDB" id="A0AAE1MQB8"/>
<gene>
    <name evidence="8" type="ORF">QN277_022181</name>
</gene>
<evidence type="ECO:0000256" key="3">
    <source>
        <dbReference type="ARBA" id="ARBA00023125"/>
    </source>
</evidence>
<dbReference type="PANTHER" id="PTHR31140">
    <property type="entry name" value="B3 DOMAIN-CONTAINING TRANSCRIPTION FACTOR ABI3"/>
    <property type="match status" value="1"/>
</dbReference>
<name>A0AAE1MQB8_9FABA</name>
<evidence type="ECO:0000313" key="9">
    <source>
        <dbReference type="Proteomes" id="UP001293593"/>
    </source>
</evidence>
<keyword evidence="3" id="KW-0238">DNA-binding</keyword>
<feature type="region of interest" description="Disordered" evidence="6">
    <location>
        <begin position="1"/>
        <end position="105"/>
    </location>
</feature>
<dbReference type="SUPFAM" id="SSF101936">
    <property type="entry name" value="DNA-binding pseudobarrel domain"/>
    <property type="match status" value="1"/>
</dbReference>
<evidence type="ECO:0000256" key="5">
    <source>
        <dbReference type="ARBA" id="ARBA00023242"/>
    </source>
</evidence>
<evidence type="ECO:0000256" key="2">
    <source>
        <dbReference type="ARBA" id="ARBA00023015"/>
    </source>
</evidence>
<keyword evidence="9" id="KW-1185">Reference proteome</keyword>
<proteinExistence type="predicted"/>